<feature type="domain" description="AB hydrolase-1" evidence="1">
    <location>
        <begin position="36"/>
        <end position="278"/>
    </location>
</feature>
<sequence>MIDKENGIKEVFVHSKVIVKEIPIHVVEAGPTSKSAVFFIHGWPTCWLEFKTVMTLLSNSYHVVAIDLPGIGDSEIPLRSYRKRNIAEYVHNVMNTLNLSDVTLVGCDVGGQVTYAFLKNFPDRISRAVIMNVAIPGVEPWEAVKSNPYIWHFAFHSIPQLPELLVRGNELEYFSYFYDALAGKGKKMSDTQRKLYAEAYSRPSALKAGFDCYRCLALDEKDNMTSKDDIVTMPILYLRGEDEHINVEVYMKGFAENGLQNVVLKVIENCGHFSSEEQPEKVASAISEFISNIGNDI</sequence>
<dbReference type="Pfam" id="PF00561">
    <property type="entry name" value="Abhydrolase_1"/>
    <property type="match status" value="1"/>
</dbReference>
<name>A0ABU4JW22_9CLOT</name>
<dbReference type="InterPro" id="IPR000073">
    <property type="entry name" value="AB_hydrolase_1"/>
</dbReference>
<evidence type="ECO:0000259" key="1">
    <source>
        <dbReference type="Pfam" id="PF00561"/>
    </source>
</evidence>
<accession>A0ABU4JW22</accession>
<dbReference type="EMBL" id="JARUJP010000019">
    <property type="protein sequence ID" value="MDW8802354.1"/>
    <property type="molecule type" value="Genomic_DNA"/>
</dbReference>
<dbReference type="Proteomes" id="UP001281656">
    <property type="component" value="Unassembled WGS sequence"/>
</dbReference>
<protein>
    <submittedName>
        <fullName evidence="2">Alpha/beta hydrolase</fullName>
    </submittedName>
</protein>
<dbReference type="PANTHER" id="PTHR43798:SF33">
    <property type="entry name" value="HYDROLASE, PUTATIVE (AFU_ORTHOLOGUE AFUA_2G14860)-RELATED"/>
    <property type="match status" value="1"/>
</dbReference>
<reference evidence="2 3" key="1">
    <citation type="submission" date="2023-04" db="EMBL/GenBank/DDBJ databases">
        <title>Clostridium tannerae sp. nov., isolated from the fecal material of an alpaca.</title>
        <authorList>
            <person name="Miller S."/>
            <person name="Hendry M."/>
            <person name="King J."/>
            <person name="Sankaranarayanan K."/>
            <person name="Lawson P.A."/>
        </authorList>
    </citation>
    <scope>NUCLEOTIDE SEQUENCE [LARGE SCALE GENOMIC DNA]</scope>
    <source>
        <strain evidence="2 3">A1-XYC3</strain>
    </source>
</reference>
<dbReference type="RefSeq" id="WP_318798712.1">
    <property type="nucleotide sequence ID" value="NZ_JARUJP010000019.1"/>
</dbReference>
<dbReference type="InterPro" id="IPR050266">
    <property type="entry name" value="AB_hydrolase_sf"/>
</dbReference>
<keyword evidence="3" id="KW-1185">Reference proteome</keyword>
<dbReference type="PANTHER" id="PTHR43798">
    <property type="entry name" value="MONOACYLGLYCEROL LIPASE"/>
    <property type="match status" value="1"/>
</dbReference>
<dbReference type="GO" id="GO:0016787">
    <property type="term" value="F:hydrolase activity"/>
    <property type="evidence" value="ECO:0007669"/>
    <property type="project" value="UniProtKB-KW"/>
</dbReference>
<dbReference type="SUPFAM" id="SSF53474">
    <property type="entry name" value="alpha/beta-Hydrolases"/>
    <property type="match status" value="1"/>
</dbReference>
<dbReference type="Gene3D" id="3.40.50.1820">
    <property type="entry name" value="alpha/beta hydrolase"/>
    <property type="match status" value="1"/>
</dbReference>
<organism evidence="2 3">
    <name type="scientific">Clostridium tanneri</name>
    <dbReference type="NCBI Taxonomy" id="3037988"/>
    <lineage>
        <taxon>Bacteria</taxon>
        <taxon>Bacillati</taxon>
        <taxon>Bacillota</taxon>
        <taxon>Clostridia</taxon>
        <taxon>Eubacteriales</taxon>
        <taxon>Clostridiaceae</taxon>
        <taxon>Clostridium</taxon>
    </lineage>
</organism>
<dbReference type="InterPro" id="IPR029058">
    <property type="entry name" value="AB_hydrolase_fold"/>
</dbReference>
<keyword evidence="2" id="KW-0378">Hydrolase</keyword>
<dbReference type="PRINTS" id="PR00412">
    <property type="entry name" value="EPOXHYDRLASE"/>
</dbReference>
<gene>
    <name evidence="2" type="ORF">P8V03_14485</name>
</gene>
<dbReference type="InterPro" id="IPR000639">
    <property type="entry name" value="Epox_hydrolase-like"/>
</dbReference>
<comment type="caution">
    <text evidence="2">The sequence shown here is derived from an EMBL/GenBank/DDBJ whole genome shotgun (WGS) entry which is preliminary data.</text>
</comment>
<dbReference type="PRINTS" id="PR00111">
    <property type="entry name" value="ABHYDROLASE"/>
</dbReference>
<evidence type="ECO:0000313" key="2">
    <source>
        <dbReference type="EMBL" id="MDW8802354.1"/>
    </source>
</evidence>
<proteinExistence type="predicted"/>
<evidence type="ECO:0000313" key="3">
    <source>
        <dbReference type="Proteomes" id="UP001281656"/>
    </source>
</evidence>